<keyword evidence="1" id="KW-0472">Membrane</keyword>
<dbReference type="AlphaFoldDB" id="A0A8J3JWJ6"/>
<gene>
    <name evidence="2" type="ORF">Cch02nite_32330</name>
</gene>
<keyword evidence="1" id="KW-0812">Transmembrane</keyword>
<evidence type="ECO:0000313" key="3">
    <source>
        <dbReference type="Proteomes" id="UP000619293"/>
    </source>
</evidence>
<accession>A0A8J3JWJ6</accession>
<dbReference type="EMBL" id="BONG01000018">
    <property type="protein sequence ID" value="GIF89789.1"/>
    <property type="molecule type" value="Genomic_DNA"/>
</dbReference>
<name>A0A8J3JWJ6_9ACTN</name>
<dbReference type="Proteomes" id="UP000619293">
    <property type="component" value="Unassembled WGS sequence"/>
</dbReference>
<protein>
    <recommendedName>
        <fullName evidence="4">TadE-like protein</fullName>
    </recommendedName>
</protein>
<feature type="transmembrane region" description="Helical" evidence="1">
    <location>
        <begin position="20"/>
        <end position="38"/>
    </location>
</feature>
<organism evidence="2 3">
    <name type="scientific">Catellatospora chokoriensis</name>
    <dbReference type="NCBI Taxonomy" id="310353"/>
    <lineage>
        <taxon>Bacteria</taxon>
        <taxon>Bacillati</taxon>
        <taxon>Actinomycetota</taxon>
        <taxon>Actinomycetes</taxon>
        <taxon>Micromonosporales</taxon>
        <taxon>Micromonosporaceae</taxon>
        <taxon>Catellatospora</taxon>
    </lineage>
</organism>
<keyword evidence="3" id="KW-1185">Reference proteome</keyword>
<evidence type="ECO:0008006" key="4">
    <source>
        <dbReference type="Google" id="ProtNLM"/>
    </source>
</evidence>
<evidence type="ECO:0000313" key="2">
    <source>
        <dbReference type="EMBL" id="GIF89789.1"/>
    </source>
</evidence>
<keyword evidence="1" id="KW-1133">Transmembrane helix</keyword>
<comment type="caution">
    <text evidence="2">The sequence shown here is derived from an EMBL/GenBank/DDBJ whole genome shotgun (WGS) entry which is preliminary data.</text>
</comment>
<dbReference type="RefSeq" id="WP_191838937.1">
    <property type="nucleotide sequence ID" value="NZ_BAAALB010000008.1"/>
</dbReference>
<sequence>MRAPRTPRLDDTGSVTAEIATFVVPFLLILAAFAVFAGRATSAVIDVNAAAAAAARAAANTTTSASARTAASEAAAAMLSDRRWTCTTTTDTSAFARAGAITATTTCTVTFADLGLPINGTRTVSATATEPVDTYRSWP</sequence>
<reference evidence="2 3" key="1">
    <citation type="submission" date="2021-01" db="EMBL/GenBank/DDBJ databases">
        <title>Whole genome shotgun sequence of Catellatospora chokoriensis NBRC 107358.</title>
        <authorList>
            <person name="Komaki H."/>
            <person name="Tamura T."/>
        </authorList>
    </citation>
    <scope>NUCLEOTIDE SEQUENCE [LARGE SCALE GENOMIC DNA]</scope>
    <source>
        <strain evidence="2 3">NBRC 107358</strain>
    </source>
</reference>
<proteinExistence type="predicted"/>
<evidence type="ECO:0000256" key="1">
    <source>
        <dbReference type="SAM" id="Phobius"/>
    </source>
</evidence>